<gene>
    <name evidence="1" type="ORF">DPEC_G00173170</name>
</gene>
<reference evidence="1" key="1">
    <citation type="submission" date="2021-05" db="EMBL/GenBank/DDBJ databases">
        <authorList>
            <person name="Pan Q."/>
            <person name="Jouanno E."/>
            <person name="Zahm M."/>
            <person name="Klopp C."/>
            <person name="Cabau C."/>
            <person name="Louis A."/>
            <person name="Berthelot C."/>
            <person name="Parey E."/>
            <person name="Roest Crollius H."/>
            <person name="Montfort J."/>
            <person name="Robinson-Rechavi M."/>
            <person name="Bouchez O."/>
            <person name="Lampietro C."/>
            <person name="Lopez Roques C."/>
            <person name="Donnadieu C."/>
            <person name="Postlethwait J."/>
            <person name="Bobe J."/>
            <person name="Dillon D."/>
            <person name="Chandos A."/>
            <person name="von Hippel F."/>
            <person name="Guiguen Y."/>
        </authorList>
    </citation>
    <scope>NUCLEOTIDE SEQUENCE</scope>
    <source>
        <strain evidence="1">YG-Jan2019</strain>
    </source>
</reference>
<dbReference type="EMBL" id="CM055741">
    <property type="protein sequence ID" value="KAJ8001798.1"/>
    <property type="molecule type" value="Genomic_DNA"/>
</dbReference>
<evidence type="ECO:0000313" key="2">
    <source>
        <dbReference type="Proteomes" id="UP001157502"/>
    </source>
</evidence>
<organism evidence="1 2">
    <name type="scientific">Dallia pectoralis</name>
    <name type="common">Alaska blackfish</name>
    <dbReference type="NCBI Taxonomy" id="75939"/>
    <lineage>
        <taxon>Eukaryota</taxon>
        <taxon>Metazoa</taxon>
        <taxon>Chordata</taxon>
        <taxon>Craniata</taxon>
        <taxon>Vertebrata</taxon>
        <taxon>Euteleostomi</taxon>
        <taxon>Actinopterygii</taxon>
        <taxon>Neopterygii</taxon>
        <taxon>Teleostei</taxon>
        <taxon>Protacanthopterygii</taxon>
        <taxon>Esociformes</taxon>
        <taxon>Umbridae</taxon>
        <taxon>Dallia</taxon>
    </lineage>
</organism>
<keyword evidence="2" id="KW-1185">Reference proteome</keyword>
<name>A0ACC2GDJ0_DALPE</name>
<sequence length="437" mass="49306">MLVKLVLVFLLMGYYQSSPDAFSGDDGEQRDPLVEELLLGDVSFNLPSQPSNHSQILPKSSRPSLSRSHLPHGSSNYLRLPESVAIAASEDQTDHFKPERNARPLPHWIQNILLATVPPITAAPTRRQWIDIMCHIDRISVRIRKRVFTNPKAWKYIKLKKCPVNQVVTDAEHYKFDFYLNGCGMELESTPDRVYYSTVLKYEPKATSGIVRELPFSVPLECSYNRFHRSYKVGFLPRLRGRTLFRALEAKVGGVTITPHDSSWNELPAGATYPLGRPMFFEVKVSSGSRDQAVYVNSCFMTAVPDASGTPKYTVIDNYGCMLDGIKTDQSKFLSRPSRTSLRFTVGAFIFQEMVRLRHNRNVKKLYMHCEITMGNVRPTPSAKSCNYDTETDSWLELHGGSSLCSCCDGQCPYPQSAQRNMLTSHSFSMGGSAYDD</sequence>
<proteinExistence type="predicted"/>
<evidence type="ECO:0000313" key="1">
    <source>
        <dbReference type="EMBL" id="KAJ8001798.1"/>
    </source>
</evidence>
<dbReference type="Proteomes" id="UP001157502">
    <property type="component" value="Chromosome 14"/>
</dbReference>
<protein>
    <submittedName>
        <fullName evidence="1">Uncharacterized protein</fullName>
    </submittedName>
</protein>
<accession>A0ACC2GDJ0</accession>
<comment type="caution">
    <text evidence="1">The sequence shown here is derived from an EMBL/GenBank/DDBJ whole genome shotgun (WGS) entry which is preliminary data.</text>
</comment>